<dbReference type="InterPro" id="IPR002941">
    <property type="entry name" value="DNA_methylase_N4/N6"/>
</dbReference>
<organism evidence="4">
    <name type="scientific">marine sediment metagenome</name>
    <dbReference type="NCBI Taxonomy" id="412755"/>
    <lineage>
        <taxon>unclassified sequences</taxon>
        <taxon>metagenomes</taxon>
        <taxon>ecological metagenomes</taxon>
    </lineage>
</organism>
<dbReference type="GO" id="GO:0008170">
    <property type="term" value="F:N-methyltransferase activity"/>
    <property type="evidence" value="ECO:0007669"/>
    <property type="project" value="InterPro"/>
</dbReference>
<gene>
    <name evidence="4" type="ORF">LCGC14_3128270</name>
</gene>
<evidence type="ECO:0000259" key="3">
    <source>
        <dbReference type="Pfam" id="PF01555"/>
    </source>
</evidence>
<dbReference type="SUPFAM" id="SSF53335">
    <property type="entry name" value="S-adenosyl-L-methionine-dependent methyltransferases"/>
    <property type="match status" value="1"/>
</dbReference>
<dbReference type="InterPro" id="IPR001091">
    <property type="entry name" value="RM_Methyltransferase"/>
</dbReference>
<dbReference type="AlphaFoldDB" id="A0A0F8Y7I4"/>
<dbReference type="PANTHER" id="PTHR13370:SF3">
    <property type="entry name" value="TRNA (GUANINE(10)-N2)-METHYLTRANSFERASE HOMOLOG"/>
    <property type="match status" value="1"/>
</dbReference>
<dbReference type="PRINTS" id="PR00508">
    <property type="entry name" value="S21N4MTFRASE"/>
</dbReference>
<evidence type="ECO:0000256" key="1">
    <source>
        <dbReference type="ARBA" id="ARBA00022603"/>
    </source>
</evidence>
<sequence>MQNDQSDAELAWTNFIKGVRVYSHEWNGYHRDSEKREHYHPTQKPVSLMRWCLELKWTPKGTILDPFMGSGTTLRAAKDLNRKAIGIEIEERYCETAAKRLAQEVLPGAAVVTQAGTE</sequence>
<keyword evidence="1" id="KW-0489">Methyltransferase</keyword>
<name>A0A0F8Y7I4_9ZZZZ</name>
<dbReference type="GO" id="GO:0032259">
    <property type="term" value="P:methylation"/>
    <property type="evidence" value="ECO:0007669"/>
    <property type="project" value="UniProtKB-KW"/>
</dbReference>
<accession>A0A0F8Y7I4</accession>
<dbReference type="Gene3D" id="3.40.50.150">
    <property type="entry name" value="Vaccinia Virus protein VP39"/>
    <property type="match status" value="1"/>
</dbReference>
<feature type="domain" description="DNA methylase N-4/N-6" evidence="3">
    <location>
        <begin position="23"/>
        <end position="99"/>
    </location>
</feature>
<protein>
    <recommendedName>
        <fullName evidence="3">DNA methylase N-4/N-6 domain-containing protein</fullName>
    </recommendedName>
</protein>
<dbReference type="PANTHER" id="PTHR13370">
    <property type="entry name" value="RNA METHYLASE-RELATED"/>
    <property type="match status" value="1"/>
</dbReference>
<keyword evidence="2" id="KW-0808">Transferase</keyword>
<evidence type="ECO:0000256" key="2">
    <source>
        <dbReference type="ARBA" id="ARBA00022679"/>
    </source>
</evidence>
<proteinExistence type="predicted"/>
<dbReference type="GO" id="GO:0003677">
    <property type="term" value="F:DNA binding"/>
    <property type="evidence" value="ECO:0007669"/>
    <property type="project" value="InterPro"/>
</dbReference>
<comment type="caution">
    <text evidence="4">The sequence shown here is derived from an EMBL/GenBank/DDBJ whole genome shotgun (WGS) entry which is preliminary data.</text>
</comment>
<dbReference type="GO" id="GO:0005737">
    <property type="term" value="C:cytoplasm"/>
    <property type="evidence" value="ECO:0007669"/>
    <property type="project" value="TreeGrafter"/>
</dbReference>
<evidence type="ECO:0000313" key="4">
    <source>
        <dbReference type="EMBL" id="KKK50114.1"/>
    </source>
</evidence>
<dbReference type="InterPro" id="IPR029063">
    <property type="entry name" value="SAM-dependent_MTases_sf"/>
</dbReference>
<reference evidence="4" key="1">
    <citation type="journal article" date="2015" name="Nature">
        <title>Complex archaea that bridge the gap between prokaryotes and eukaryotes.</title>
        <authorList>
            <person name="Spang A."/>
            <person name="Saw J.H."/>
            <person name="Jorgensen S.L."/>
            <person name="Zaremba-Niedzwiedzka K."/>
            <person name="Martijn J."/>
            <person name="Lind A.E."/>
            <person name="van Eijk R."/>
            <person name="Schleper C."/>
            <person name="Guy L."/>
            <person name="Ettema T.J."/>
        </authorList>
    </citation>
    <scope>NUCLEOTIDE SEQUENCE</scope>
</reference>
<dbReference type="Pfam" id="PF01555">
    <property type="entry name" value="N6_N4_Mtase"/>
    <property type="match status" value="1"/>
</dbReference>
<dbReference type="EMBL" id="LAZR01068186">
    <property type="protein sequence ID" value="KKK50114.1"/>
    <property type="molecule type" value="Genomic_DNA"/>
</dbReference>